<proteinExistence type="predicted"/>
<comment type="caution">
    <text evidence="2">The sequence shown here is derived from an EMBL/GenBank/DDBJ whole genome shotgun (WGS) entry which is preliminary data.</text>
</comment>
<evidence type="ECO:0000256" key="1">
    <source>
        <dbReference type="SAM" id="MobiDB-lite"/>
    </source>
</evidence>
<dbReference type="EMBL" id="SPHZ02000001">
    <property type="protein sequence ID" value="KAF0936027.1"/>
    <property type="molecule type" value="Genomic_DNA"/>
</dbReference>
<feature type="compositionally biased region" description="Polar residues" evidence="1">
    <location>
        <begin position="82"/>
        <end position="100"/>
    </location>
</feature>
<name>A0A6G1FGI5_9ORYZ</name>
<gene>
    <name evidence="2" type="ORF">E2562_038240</name>
</gene>
<organism evidence="2 3">
    <name type="scientific">Oryza meyeriana var. granulata</name>
    <dbReference type="NCBI Taxonomy" id="110450"/>
    <lineage>
        <taxon>Eukaryota</taxon>
        <taxon>Viridiplantae</taxon>
        <taxon>Streptophyta</taxon>
        <taxon>Embryophyta</taxon>
        <taxon>Tracheophyta</taxon>
        <taxon>Spermatophyta</taxon>
        <taxon>Magnoliopsida</taxon>
        <taxon>Liliopsida</taxon>
        <taxon>Poales</taxon>
        <taxon>Poaceae</taxon>
        <taxon>BOP clade</taxon>
        <taxon>Oryzoideae</taxon>
        <taxon>Oryzeae</taxon>
        <taxon>Oryzinae</taxon>
        <taxon>Oryza</taxon>
        <taxon>Oryza meyeriana</taxon>
    </lineage>
</organism>
<evidence type="ECO:0000313" key="2">
    <source>
        <dbReference type="EMBL" id="KAF0936027.1"/>
    </source>
</evidence>
<keyword evidence="3" id="KW-1185">Reference proteome</keyword>
<sequence length="100" mass="11803">MEFAHHPYRGEDDTFCDVRDTLCCFNPMVTHLARWIEAANDCYEEALLELSKQQGSLRDLEVDLINLTHTHQQLQEEHQYRSTEITSPKAQLQVHSQQYR</sequence>
<accession>A0A6G1FGI5</accession>
<dbReference type="Proteomes" id="UP000479710">
    <property type="component" value="Unassembled WGS sequence"/>
</dbReference>
<evidence type="ECO:0000313" key="3">
    <source>
        <dbReference type="Proteomes" id="UP000479710"/>
    </source>
</evidence>
<reference evidence="2 3" key="1">
    <citation type="submission" date="2019-11" db="EMBL/GenBank/DDBJ databases">
        <title>Whole genome sequence of Oryza granulata.</title>
        <authorList>
            <person name="Li W."/>
        </authorList>
    </citation>
    <scope>NUCLEOTIDE SEQUENCE [LARGE SCALE GENOMIC DNA]</scope>
    <source>
        <strain evidence="3">cv. Menghai</strain>
        <tissue evidence="2">Leaf</tissue>
    </source>
</reference>
<dbReference type="AlphaFoldDB" id="A0A6G1FGI5"/>
<protein>
    <submittedName>
        <fullName evidence="2">Uncharacterized protein</fullName>
    </submittedName>
</protein>
<feature type="region of interest" description="Disordered" evidence="1">
    <location>
        <begin position="75"/>
        <end position="100"/>
    </location>
</feature>